<dbReference type="HOGENOM" id="CLU_096072_3_3_6"/>
<dbReference type="AlphaFoldDB" id="I3Y696"/>
<dbReference type="InterPro" id="IPR043135">
    <property type="entry name" value="Fur_C"/>
</dbReference>
<evidence type="ECO:0000256" key="13">
    <source>
        <dbReference type="PIRSR" id="PIRSR602481-1"/>
    </source>
</evidence>
<dbReference type="EMBL" id="CP003154">
    <property type="protein sequence ID" value="AFL72514.1"/>
    <property type="molecule type" value="Genomic_DNA"/>
</dbReference>
<comment type="cofactor">
    <cofactor evidence="13">
        <name>Zn(2+)</name>
        <dbReference type="ChEBI" id="CHEBI:29105"/>
    </cofactor>
    <text evidence="13">Binds 1 zinc ion per subunit.</text>
</comment>
<feature type="binding site" evidence="13">
    <location>
        <position position="158"/>
    </location>
    <ligand>
        <name>Zn(2+)</name>
        <dbReference type="ChEBI" id="CHEBI:29105"/>
    </ligand>
</feature>
<feature type="binding site" evidence="14">
    <location>
        <position position="114"/>
    </location>
    <ligand>
        <name>Fe cation</name>
        <dbReference type="ChEBI" id="CHEBI:24875"/>
    </ligand>
</feature>
<feature type="binding site" evidence="13">
    <location>
        <position position="161"/>
    </location>
    <ligand>
        <name>Zn(2+)</name>
        <dbReference type="ChEBI" id="CHEBI:29105"/>
    </ligand>
</feature>
<dbReference type="eggNOG" id="COG0735">
    <property type="taxonomic scope" value="Bacteria"/>
</dbReference>
<accession>I3Y696</accession>
<dbReference type="InterPro" id="IPR036388">
    <property type="entry name" value="WH-like_DNA-bd_sf"/>
</dbReference>
<comment type="subcellular location">
    <subcellularLocation>
        <location evidence="1 15">Cytoplasm</location>
    </subcellularLocation>
</comment>
<dbReference type="PANTHER" id="PTHR33202">
    <property type="entry name" value="ZINC UPTAKE REGULATION PROTEIN"/>
    <property type="match status" value="1"/>
</dbReference>
<evidence type="ECO:0000256" key="3">
    <source>
        <dbReference type="ARBA" id="ARBA00011738"/>
    </source>
</evidence>
<dbReference type="Gene3D" id="1.10.10.10">
    <property type="entry name" value="Winged helix-like DNA-binding domain superfamily/Winged helix DNA-binding domain"/>
    <property type="match status" value="1"/>
</dbReference>
<gene>
    <name evidence="15" type="primary">fur</name>
    <name evidence="16" type="ordered locus">Thivi_0447</name>
</gene>
<dbReference type="InterPro" id="IPR036390">
    <property type="entry name" value="WH_DNA-bd_sf"/>
</dbReference>
<evidence type="ECO:0000256" key="8">
    <source>
        <dbReference type="ARBA" id="ARBA00022833"/>
    </source>
</evidence>
<keyword evidence="12 15" id="KW-0804">Transcription</keyword>
<dbReference type="GO" id="GO:0005829">
    <property type="term" value="C:cytosol"/>
    <property type="evidence" value="ECO:0007669"/>
    <property type="project" value="TreeGrafter"/>
</dbReference>
<dbReference type="GO" id="GO:0008270">
    <property type="term" value="F:zinc ion binding"/>
    <property type="evidence" value="ECO:0007669"/>
    <property type="project" value="TreeGrafter"/>
</dbReference>
<evidence type="ECO:0000256" key="7">
    <source>
        <dbReference type="ARBA" id="ARBA00022723"/>
    </source>
</evidence>
<evidence type="ECO:0000256" key="9">
    <source>
        <dbReference type="ARBA" id="ARBA00023004"/>
    </source>
</evidence>
<comment type="similarity">
    <text evidence="2 15">Belongs to the Fur family.</text>
</comment>
<feature type="binding site" evidence="14">
    <location>
        <position position="150"/>
    </location>
    <ligand>
        <name>Fe cation</name>
        <dbReference type="ChEBI" id="CHEBI:24875"/>
    </ligand>
</feature>
<comment type="subunit">
    <text evidence="3 15">Homodimer.</text>
</comment>
<feature type="binding site" evidence="14">
    <location>
        <position position="112"/>
    </location>
    <ligand>
        <name>Fe cation</name>
        <dbReference type="ChEBI" id="CHEBI:24875"/>
    </ligand>
</feature>
<dbReference type="KEGG" id="tvi:Thivi_0447"/>
<dbReference type="Pfam" id="PF01475">
    <property type="entry name" value="FUR"/>
    <property type="match status" value="1"/>
</dbReference>
<dbReference type="GO" id="GO:0003700">
    <property type="term" value="F:DNA-binding transcription factor activity"/>
    <property type="evidence" value="ECO:0007669"/>
    <property type="project" value="UniProtKB-UniRule"/>
</dbReference>
<dbReference type="NCBIfam" id="NF006999">
    <property type="entry name" value="PRK09462.1"/>
    <property type="match status" value="1"/>
</dbReference>
<evidence type="ECO:0000256" key="4">
    <source>
        <dbReference type="ARBA" id="ARBA00020910"/>
    </source>
</evidence>
<reference evidence="16 17" key="1">
    <citation type="submission" date="2012-06" db="EMBL/GenBank/DDBJ databases">
        <title>Complete sequence of Thiocystis violascens DSM 198.</title>
        <authorList>
            <consortium name="US DOE Joint Genome Institute"/>
            <person name="Lucas S."/>
            <person name="Han J."/>
            <person name="Lapidus A."/>
            <person name="Cheng J.-F."/>
            <person name="Goodwin L."/>
            <person name="Pitluck S."/>
            <person name="Peters L."/>
            <person name="Ovchinnikova G."/>
            <person name="Teshima H."/>
            <person name="Detter J.C."/>
            <person name="Han C."/>
            <person name="Tapia R."/>
            <person name="Land M."/>
            <person name="Hauser L."/>
            <person name="Kyrpides N."/>
            <person name="Ivanova N."/>
            <person name="Pagani I."/>
            <person name="Vogl K."/>
            <person name="Liu Z."/>
            <person name="Frigaard N.-U."/>
            <person name="Bryant D."/>
            <person name="Woyke T."/>
        </authorList>
    </citation>
    <scope>NUCLEOTIDE SEQUENCE [LARGE SCALE GENOMIC DNA]</scope>
    <source>
        <strain evidence="17">ATCC 17096 / DSM 198 / 6111</strain>
    </source>
</reference>
<comment type="cofactor">
    <cofactor evidence="14">
        <name>Mn(2+)</name>
        <dbReference type="ChEBI" id="CHEBI:29035"/>
    </cofactor>
    <cofactor evidence="14">
        <name>Fe(2+)</name>
        <dbReference type="ChEBI" id="CHEBI:29033"/>
    </cofactor>
    <text evidence="14">Binds 1 Mn(2+) or Fe(2+) ion per subunit.</text>
</comment>
<keyword evidence="7 13" id="KW-0479">Metal-binding</keyword>
<name>I3Y696_THIV6</name>
<dbReference type="FunFam" id="1.10.10.10:FF:000007">
    <property type="entry name" value="Ferric uptake regulation protein"/>
    <property type="match status" value="1"/>
</dbReference>
<feature type="binding site" evidence="13">
    <location>
        <position position="118"/>
    </location>
    <ligand>
        <name>Zn(2+)</name>
        <dbReference type="ChEBI" id="CHEBI:29105"/>
    </ligand>
</feature>
<dbReference type="STRING" id="765911.Thivi_0447"/>
<dbReference type="InterPro" id="IPR002481">
    <property type="entry name" value="FUR"/>
</dbReference>
<keyword evidence="8 13" id="KW-0862">Zinc</keyword>
<evidence type="ECO:0000256" key="2">
    <source>
        <dbReference type="ARBA" id="ARBA00007957"/>
    </source>
</evidence>
<keyword evidence="17" id="KW-1185">Reference proteome</keyword>
<dbReference type="SUPFAM" id="SSF46785">
    <property type="entry name" value="Winged helix' DNA-binding domain"/>
    <property type="match status" value="1"/>
</dbReference>
<keyword evidence="11 15" id="KW-0238">DNA-binding</keyword>
<evidence type="ECO:0000256" key="1">
    <source>
        <dbReference type="ARBA" id="ARBA00004496"/>
    </source>
</evidence>
<dbReference type="PANTHER" id="PTHR33202:SF2">
    <property type="entry name" value="FERRIC UPTAKE REGULATION PROTEIN"/>
    <property type="match status" value="1"/>
</dbReference>
<evidence type="ECO:0000256" key="14">
    <source>
        <dbReference type="PIRSR" id="PIRSR602481-2"/>
    </source>
</evidence>
<evidence type="ECO:0000313" key="17">
    <source>
        <dbReference type="Proteomes" id="UP000006062"/>
    </source>
</evidence>
<dbReference type="Proteomes" id="UP000006062">
    <property type="component" value="Chromosome"/>
</dbReference>
<evidence type="ECO:0000256" key="6">
    <source>
        <dbReference type="ARBA" id="ARBA00022491"/>
    </source>
</evidence>
<keyword evidence="5 15" id="KW-0963">Cytoplasm</keyword>
<dbReference type="Gene3D" id="3.30.1490.190">
    <property type="match status" value="1"/>
</dbReference>
<dbReference type="GO" id="GO:0000976">
    <property type="term" value="F:transcription cis-regulatory region binding"/>
    <property type="evidence" value="ECO:0007669"/>
    <property type="project" value="TreeGrafter"/>
</dbReference>
<evidence type="ECO:0000256" key="10">
    <source>
        <dbReference type="ARBA" id="ARBA00023015"/>
    </source>
</evidence>
<dbReference type="GO" id="GO:0045892">
    <property type="term" value="P:negative regulation of DNA-templated transcription"/>
    <property type="evidence" value="ECO:0007669"/>
    <property type="project" value="TreeGrafter"/>
</dbReference>
<dbReference type="GO" id="GO:1900705">
    <property type="term" value="P:negative regulation of siderophore biosynthetic process"/>
    <property type="evidence" value="ECO:0007669"/>
    <property type="project" value="TreeGrafter"/>
</dbReference>
<proteinExistence type="inferred from homology"/>
<organism evidence="16 17">
    <name type="scientific">Thiocystis violascens (strain ATCC 17096 / DSM 198 / 6111)</name>
    <name type="common">Chromatium violascens</name>
    <dbReference type="NCBI Taxonomy" id="765911"/>
    <lineage>
        <taxon>Bacteria</taxon>
        <taxon>Pseudomonadati</taxon>
        <taxon>Pseudomonadota</taxon>
        <taxon>Gammaproteobacteria</taxon>
        <taxon>Chromatiales</taxon>
        <taxon>Chromatiaceae</taxon>
        <taxon>Thiocystis</taxon>
    </lineage>
</organism>
<evidence type="ECO:0000313" key="16">
    <source>
        <dbReference type="EMBL" id="AFL72514.1"/>
    </source>
</evidence>
<dbReference type="FunFam" id="3.30.1490.190:FF:000001">
    <property type="entry name" value="Ferric uptake regulation protein"/>
    <property type="match status" value="1"/>
</dbReference>
<protein>
    <recommendedName>
        <fullName evidence="4 15">Ferric uptake regulation protein</fullName>
    </recommendedName>
</protein>
<evidence type="ECO:0000256" key="5">
    <source>
        <dbReference type="ARBA" id="ARBA00022490"/>
    </source>
</evidence>
<sequence>MYCSHDSQVDEGFRRLGRMAASVVGIMSEIDQIREAGLKVTVPRTRILAILERNAKRHMSAEDVFRQLLTEDAEIGLATVYRVLTQFESAGLVCRQNFDSAQAVFEINRGEHHDHLVCTRCGRILEFVDPKIEQRQASVAKDHGFITEDHSLVLYGTCPVCQDKS</sequence>
<evidence type="ECO:0000256" key="12">
    <source>
        <dbReference type="ARBA" id="ARBA00023163"/>
    </source>
</evidence>
<evidence type="ECO:0000256" key="11">
    <source>
        <dbReference type="ARBA" id="ARBA00023125"/>
    </source>
</evidence>
<keyword evidence="10 15" id="KW-0805">Transcription regulation</keyword>
<evidence type="ECO:0000256" key="15">
    <source>
        <dbReference type="RuleBase" id="RU364037"/>
    </source>
</evidence>
<keyword evidence="9 14" id="KW-0408">Iron</keyword>
<dbReference type="CDD" id="cd07153">
    <property type="entry name" value="Fur_like"/>
    <property type="match status" value="1"/>
</dbReference>
<feature type="binding site" evidence="13">
    <location>
        <position position="121"/>
    </location>
    <ligand>
        <name>Zn(2+)</name>
        <dbReference type="ChEBI" id="CHEBI:29105"/>
    </ligand>
</feature>
<feature type="binding site" evidence="14">
    <location>
        <position position="133"/>
    </location>
    <ligand>
        <name>Fe cation</name>
        <dbReference type="ChEBI" id="CHEBI:24875"/>
    </ligand>
</feature>
<keyword evidence="6 15" id="KW-0678">Repressor</keyword>